<sequence length="73" mass="8395">MRAMRRTPRRTTSIGIRASTIGTRRDAASIRRVDDSTRLRRSGDPGERPARRSEAFMPRMPQAKRRARKRACA</sequence>
<accession>A0A1B4FM59</accession>
<gene>
    <name evidence="2" type="ORF">WS70_23600</name>
</gene>
<reference evidence="2 3" key="1">
    <citation type="submission" date="2015-12" db="EMBL/GenBank/DDBJ databases">
        <title>Diversity of Burkholderia near neighbor genomes.</title>
        <authorList>
            <person name="Sahl J."/>
            <person name="Wagner D."/>
            <person name="Keim P."/>
        </authorList>
    </citation>
    <scope>NUCLEOTIDE SEQUENCE [LARGE SCALE GENOMIC DNA]</scope>
    <source>
        <strain evidence="2 3">BDU6</strain>
    </source>
</reference>
<proteinExistence type="predicted"/>
<organism evidence="2 3">
    <name type="scientific">Burkholderia mayonis</name>
    <dbReference type="NCBI Taxonomy" id="1385591"/>
    <lineage>
        <taxon>Bacteria</taxon>
        <taxon>Pseudomonadati</taxon>
        <taxon>Pseudomonadota</taxon>
        <taxon>Betaproteobacteria</taxon>
        <taxon>Burkholderiales</taxon>
        <taxon>Burkholderiaceae</taxon>
        <taxon>Burkholderia</taxon>
        <taxon>pseudomallei group</taxon>
    </lineage>
</organism>
<evidence type="ECO:0000313" key="2">
    <source>
        <dbReference type="EMBL" id="AOJ04754.1"/>
    </source>
</evidence>
<dbReference type="EMBL" id="CP013387">
    <property type="protein sequence ID" value="AOJ04754.1"/>
    <property type="molecule type" value="Genomic_DNA"/>
</dbReference>
<keyword evidence="3" id="KW-1185">Reference proteome</keyword>
<name>A0A1B4FM59_9BURK</name>
<evidence type="ECO:0000256" key="1">
    <source>
        <dbReference type="SAM" id="MobiDB-lite"/>
    </source>
</evidence>
<feature type="compositionally biased region" description="Basic and acidic residues" evidence="1">
    <location>
        <begin position="23"/>
        <end position="54"/>
    </location>
</feature>
<feature type="region of interest" description="Disordered" evidence="1">
    <location>
        <begin position="1"/>
        <end position="73"/>
    </location>
</feature>
<feature type="compositionally biased region" description="Basic residues" evidence="1">
    <location>
        <begin position="62"/>
        <end position="73"/>
    </location>
</feature>
<protein>
    <submittedName>
        <fullName evidence="2">Uncharacterized protein</fullName>
    </submittedName>
</protein>
<evidence type="ECO:0000313" key="3">
    <source>
        <dbReference type="Proteomes" id="UP000062519"/>
    </source>
</evidence>
<dbReference type="Proteomes" id="UP000062519">
    <property type="component" value="Chromosome 2"/>
</dbReference>
<dbReference type="KEGG" id="buu:WS70_23600"/>
<dbReference type="AlphaFoldDB" id="A0A1B4FM59"/>